<dbReference type="GO" id="GO:0003697">
    <property type="term" value="F:single-stranded DNA binding"/>
    <property type="evidence" value="ECO:0007669"/>
    <property type="project" value="TreeGrafter"/>
</dbReference>
<name>A0A8X6WKF0_TRICX</name>
<dbReference type="GO" id="GO:0035861">
    <property type="term" value="C:site of double-strand break"/>
    <property type="evidence" value="ECO:0007669"/>
    <property type="project" value="TreeGrafter"/>
</dbReference>
<dbReference type="GO" id="GO:0015074">
    <property type="term" value="P:DNA integration"/>
    <property type="evidence" value="ECO:0007669"/>
    <property type="project" value="TreeGrafter"/>
</dbReference>
<reference evidence="1" key="1">
    <citation type="submission" date="2020-08" db="EMBL/GenBank/DDBJ databases">
        <title>Multicomponent nature underlies the extraordinary mechanical properties of spider dragline silk.</title>
        <authorList>
            <person name="Kono N."/>
            <person name="Nakamura H."/>
            <person name="Mori M."/>
            <person name="Yoshida Y."/>
            <person name="Ohtoshi R."/>
            <person name="Malay A.D."/>
            <person name="Moran D.A.P."/>
            <person name="Tomita M."/>
            <person name="Numata K."/>
            <person name="Arakawa K."/>
        </authorList>
    </citation>
    <scope>NUCLEOTIDE SEQUENCE</scope>
</reference>
<dbReference type="InterPro" id="IPR036397">
    <property type="entry name" value="RNaseH_sf"/>
</dbReference>
<dbReference type="GO" id="GO:0031297">
    <property type="term" value="P:replication fork processing"/>
    <property type="evidence" value="ECO:0007669"/>
    <property type="project" value="TreeGrafter"/>
</dbReference>
<protein>
    <submittedName>
        <fullName evidence="1">Mariner Mos1 transposase</fullName>
    </submittedName>
</protein>
<dbReference type="InterPro" id="IPR001888">
    <property type="entry name" value="Transposase_1"/>
</dbReference>
<dbReference type="EMBL" id="BMAU01021433">
    <property type="protein sequence ID" value="GFY35661.1"/>
    <property type="molecule type" value="Genomic_DNA"/>
</dbReference>
<dbReference type="PANTHER" id="PTHR46060">
    <property type="entry name" value="MARINER MOS1 TRANSPOSASE-LIKE PROTEIN"/>
    <property type="match status" value="1"/>
</dbReference>
<organism evidence="1 2">
    <name type="scientific">Trichonephila clavipes</name>
    <name type="common">Golden silk orbweaver</name>
    <name type="synonym">Nephila clavipes</name>
    <dbReference type="NCBI Taxonomy" id="2585209"/>
    <lineage>
        <taxon>Eukaryota</taxon>
        <taxon>Metazoa</taxon>
        <taxon>Ecdysozoa</taxon>
        <taxon>Arthropoda</taxon>
        <taxon>Chelicerata</taxon>
        <taxon>Arachnida</taxon>
        <taxon>Araneae</taxon>
        <taxon>Araneomorphae</taxon>
        <taxon>Entelegynae</taxon>
        <taxon>Araneoidea</taxon>
        <taxon>Nephilidae</taxon>
        <taxon>Trichonephila</taxon>
    </lineage>
</organism>
<dbReference type="GO" id="GO:0005634">
    <property type="term" value="C:nucleus"/>
    <property type="evidence" value="ECO:0007669"/>
    <property type="project" value="TreeGrafter"/>
</dbReference>
<dbReference type="GO" id="GO:0000729">
    <property type="term" value="P:DNA double-strand break processing"/>
    <property type="evidence" value="ECO:0007669"/>
    <property type="project" value="TreeGrafter"/>
</dbReference>
<dbReference type="InterPro" id="IPR052709">
    <property type="entry name" value="Transposase-MT_Hybrid"/>
</dbReference>
<accession>A0A8X6WKF0</accession>
<dbReference type="Proteomes" id="UP000887159">
    <property type="component" value="Unassembled WGS sequence"/>
</dbReference>
<dbReference type="Gene3D" id="3.30.420.10">
    <property type="entry name" value="Ribonuclease H-like superfamily/Ribonuclease H"/>
    <property type="match status" value="1"/>
</dbReference>
<keyword evidence="2" id="KW-1185">Reference proteome</keyword>
<dbReference type="GO" id="GO:0000014">
    <property type="term" value="F:single-stranded DNA endodeoxyribonuclease activity"/>
    <property type="evidence" value="ECO:0007669"/>
    <property type="project" value="TreeGrafter"/>
</dbReference>
<dbReference type="Pfam" id="PF01359">
    <property type="entry name" value="Transposase_1"/>
    <property type="match status" value="1"/>
</dbReference>
<evidence type="ECO:0000313" key="2">
    <source>
        <dbReference type="Proteomes" id="UP000887159"/>
    </source>
</evidence>
<dbReference type="GO" id="GO:0006303">
    <property type="term" value="P:double-strand break repair via nonhomologous end joining"/>
    <property type="evidence" value="ECO:0007669"/>
    <property type="project" value="TreeGrafter"/>
</dbReference>
<dbReference type="GO" id="GO:0044774">
    <property type="term" value="P:mitotic DNA integrity checkpoint signaling"/>
    <property type="evidence" value="ECO:0007669"/>
    <property type="project" value="TreeGrafter"/>
</dbReference>
<dbReference type="AlphaFoldDB" id="A0A8X6WKF0"/>
<dbReference type="GO" id="GO:0046975">
    <property type="term" value="F:histone H3K36 methyltransferase activity"/>
    <property type="evidence" value="ECO:0007669"/>
    <property type="project" value="TreeGrafter"/>
</dbReference>
<dbReference type="GO" id="GO:0044547">
    <property type="term" value="F:DNA topoisomerase binding"/>
    <property type="evidence" value="ECO:0007669"/>
    <property type="project" value="TreeGrafter"/>
</dbReference>
<evidence type="ECO:0000313" key="1">
    <source>
        <dbReference type="EMBL" id="GFY35661.1"/>
    </source>
</evidence>
<dbReference type="GO" id="GO:0003690">
    <property type="term" value="F:double-stranded DNA binding"/>
    <property type="evidence" value="ECO:0007669"/>
    <property type="project" value="TreeGrafter"/>
</dbReference>
<proteinExistence type="predicted"/>
<dbReference type="GO" id="GO:0000793">
    <property type="term" value="C:condensed chromosome"/>
    <property type="evidence" value="ECO:0007669"/>
    <property type="project" value="TreeGrafter"/>
</dbReference>
<sequence>MMDRISICEALAKRNEIDPFLKQMVTGDKQWVTYDNIVRKRLWSKRSEAAQTVARPGLTSKKVLLCIWWDWKGIIYYELLPYGQTLISDLYSQQLGRLKLATDQKRPELTNRKGVVFHQDNATPHTSVMNRQKL</sequence>
<dbReference type="GO" id="GO:0042800">
    <property type="term" value="F:histone H3K4 methyltransferase activity"/>
    <property type="evidence" value="ECO:0007669"/>
    <property type="project" value="TreeGrafter"/>
</dbReference>
<comment type="caution">
    <text evidence="1">The sequence shown here is derived from an EMBL/GenBank/DDBJ whole genome shotgun (WGS) entry which is preliminary data.</text>
</comment>
<gene>
    <name evidence="1" type="primary">mariner T</name>
    <name evidence="1" type="ORF">TNCV_2619521</name>
</gene>
<dbReference type="PANTHER" id="PTHR46060:SF2">
    <property type="entry name" value="HISTONE-LYSINE N-METHYLTRANSFERASE SETMAR"/>
    <property type="match status" value="1"/>
</dbReference>